<sequence length="33" mass="4037">MSEIKDFKDLIIWQKGMEIAEQCYFVLKKFPKE</sequence>
<reference evidence="2" key="1">
    <citation type="journal article" date="2013" name="Proc. Natl. Acad. Sci. U.S.A.">
        <title>Improving the coverage of the cyanobacterial phylum using diversity-driven genome sequencing.</title>
        <authorList>
            <person name="Shih P.M."/>
            <person name="Wu D."/>
            <person name="Latifi A."/>
            <person name="Axen S.D."/>
            <person name="Fewer D.P."/>
            <person name="Talla E."/>
            <person name="Calteau A."/>
            <person name="Cai F."/>
            <person name="Tandeau de Marsac N."/>
            <person name="Rippka R."/>
            <person name="Herdman M."/>
            <person name="Sivonen K."/>
            <person name="Coursin T."/>
            <person name="Laurent T."/>
            <person name="Goodwin L."/>
            <person name="Nolan M."/>
            <person name="Davenport K.W."/>
            <person name="Han C.S."/>
            <person name="Rubin E.M."/>
            <person name="Eisen J.A."/>
            <person name="Woyke T."/>
            <person name="Gugger M."/>
            <person name="Kerfeld C.A."/>
        </authorList>
    </citation>
    <scope>NUCLEOTIDE SEQUENCE [LARGE SCALE GENOMIC DNA]</scope>
    <source>
        <strain evidence="2">PCC 10605</strain>
    </source>
</reference>
<proteinExistence type="predicted"/>
<dbReference type="SUPFAM" id="SSF158446">
    <property type="entry name" value="IVS-encoded protein-like"/>
    <property type="match status" value="1"/>
</dbReference>
<dbReference type="EMBL" id="CP003947">
    <property type="protein sequence ID" value="AFZ53916.1"/>
    <property type="molecule type" value="Genomic_DNA"/>
</dbReference>
<dbReference type="Gene3D" id="1.20.1440.60">
    <property type="entry name" value="23S rRNA-intervening sequence"/>
    <property type="match status" value="1"/>
</dbReference>
<dbReference type="InterPro" id="IPR036583">
    <property type="entry name" value="23S_rRNA_IVS_sf"/>
</dbReference>
<keyword evidence="2" id="KW-1185">Reference proteome</keyword>
<organism evidence="1 2">
    <name type="scientific">Cyanobacterium aponinum (strain PCC 10605)</name>
    <dbReference type="NCBI Taxonomy" id="755178"/>
    <lineage>
        <taxon>Bacteria</taxon>
        <taxon>Bacillati</taxon>
        <taxon>Cyanobacteriota</taxon>
        <taxon>Cyanophyceae</taxon>
        <taxon>Oscillatoriophycideae</taxon>
        <taxon>Chroococcales</taxon>
        <taxon>Geminocystaceae</taxon>
        <taxon>Cyanobacterium</taxon>
    </lineage>
</organism>
<gene>
    <name evidence="1" type="ordered locus">Cyan10605_1814</name>
</gene>
<accession>K9Z3Y9</accession>
<evidence type="ECO:0000313" key="1">
    <source>
        <dbReference type="EMBL" id="AFZ53916.1"/>
    </source>
</evidence>
<evidence type="ECO:0000313" key="2">
    <source>
        <dbReference type="Proteomes" id="UP000010480"/>
    </source>
</evidence>
<name>K9Z3Y9_CYAAP</name>
<protein>
    <recommendedName>
        <fullName evidence="3">S23 ribosomal protein</fullName>
    </recommendedName>
</protein>
<dbReference type="Proteomes" id="UP000010480">
    <property type="component" value="Chromosome"/>
</dbReference>
<dbReference type="KEGG" id="can:Cyan10605_1814"/>
<dbReference type="HOGENOM" id="CLU_218275_0_0_3"/>
<evidence type="ECO:0008006" key="3">
    <source>
        <dbReference type="Google" id="ProtNLM"/>
    </source>
</evidence>
<dbReference type="AlphaFoldDB" id="K9Z3Y9"/>